<comment type="caution">
    <text evidence="8">Lacks conserved residue(s) required for the propagation of feature annotation.</text>
</comment>
<evidence type="ECO:0000256" key="9">
    <source>
        <dbReference type="NCBIfam" id="TIGR00362"/>
    </source>
</evidence>
<dbReference type="AlphaFoldDB" id="A0A841GZS2"/>
<dbReference type="GO" id="GO:0005524">
    <property type="term" value="F:ATP binding"/>
    <property type="evidence" value="ECO:0007669"/>
    <property type="project" value="UniProtKB-UniRule"/>
</dbReference>
<evidence type="ECO:0000256" key="6">
    <source>
        <dbReference type="ARBA" id="ARBA00023121"/>
    </source>
</evidence>
<dbReference type="Pfam" id="PF11638">
    <property type="entry name" value="DnaA_N"/>
    <property type="match status" value="1"/>
</dbReference>
<dbReference type="InterPro" id="IPR018312">
    <property type="entry name" value="Chromosome_initiator_DnaA_CS"/>
</dbReference>
<dbReference type="Gene3D" id="1.10.1750.10">
    <property type="match status" value="1"/>
</dbReference>
<dbReference type="GO" id="GO:0008289">
    <property type="term" value="F:lipid binding"/>
    <property type="evidence" value="ECO:0007669"/>
    <property type="project" value="UniProtKB-KW"/>
</dbReference>
<evidence type="ECO:0000256" key="4">
    <source>
        <dbReference type="ARBA" id="ARBA00022741"/>
    </source>
</evidence>
<dbReference type="CDD" id="cd00009">
    <property type="entry name" value="AAA"/>
    <property type="match status" value="1"/>
</dbReference>
<evidence type="ECO:0000313" key="16">
    <source>
        <dbReference type="Proteomes" id="UP000582837"/>
    </source>
</evidence>
<keyword evidence="4 8" id="KW-0547">Nucleotide-binding</keyword>
<evidence type="ECO:0000256" key="8">
    <source>
        <dbReference type="HAMAP-Rule" id="MF_00377"/>
    </source>
</evidence>
<evidence type="ECO:0000256" key="11">
    <source>
        <dbReference type="RuleBase" id="RU004227"/>
    </source>
</evidence>
<dbReference type="HAMAP" id="MF_00377">
    <property type="entry name" value="DnaA_bact"/>
    <property type="match status" value="1"/>
</dbReference>
<comment type="subunit">
    <text evidence="8">Oligomerizes as a right-handed, spiral filament on DNA at oriC.</text>
</comment>
<feature type="domain" description="Chromosomal replication initiator DnaA C-terminal" evidence="14">
    <location>
        <begin position="374"/>
        <end position="443"/>
    </location>
</feature>
<evidence type="ECO:0000259" key="13">
    <source>
        <dbReference type="SMART" id="SM00382"/>
    </source>
</evidence>
<dbReference type="NCBIfam" id="TIGR00362">
    <property type="entry name" value="DnaA"/>
    <property type="match status" value="1"/>
</dbReference>
<name>A0A841GZS2_9BACT</name>
<dbReference type="SUPFAM" id="SSF48295">
    <property type="entry name" value="TrpR-like"/>
    <property type="match status" value="1"/>
</dbReference>
<dbReference type="InterPro" id="IPR013317">
    <property type="entry name" value="DnaA_dom"/>
</dbReference>
<dbReference type="InterPro" id="IPR027417">
    <property type="entry name" value="P-loop_NTPase"/>
</dbReference>
<dbReference type="InterPro" id="IPR024633">
    <property type="entry name" value="DnaA_N_dom"/>
</dbReference>
<dbReference type="Proteomes" id="UP000582837">
    <property type="component" value="Unassembled WGS sequence"/>
</dbReference>
<feature type="region of interest" description="Disordered" evidence="12">
    <location>
        <begin position="101"/>
        <end position="120"/>
    </location>
</feature>
<comment type="caution">
    <text evidence="15">The sequence shown here is derived from an EMBL/GenBank/DDBJ whole genome shotgun (WGS) entry which is preliminary data.</text>
</comment>
<dbReference type="GO" id="GO:0005737">
    <property type="term" value="C:cytoplasm"/>
    <property type="evidence" value="ECO:0007669"/>
    <property type="project" value="UniProtKB-SubCell"/>
</dbReference>
<keyword evidence="5 8" id="KW-0067">ATP-binding</keyword>
<evidence type="ECO:0000256" key="1">
    <source>
        <dbReference type="ARBA" id="ARBA00006583"/>
    </source>
</evidence>
<keyword evidence="16" id="KW-1185">Reference proteome</keyword>
<keyword evidence="2 8" id="KW-0963">Cytoplasm</keyword>
<evidence type="ECO:0000256" key="10">
    <source>
        <dbReference type="RuleBase" id="RU000577"/>
    </source>
</evidence>
<protein>
    <recommendedName>
        <fullName evidence="8 9">Chromosomal replication initiator protein DnaA</fullName>
    </recommendedName>
</protein>
<dbReference type="InterPro" id="IPR038454">
    <property type="entry name" value="DnaA_N_sf"/>
</dbReference>
<dbReference type="Gene3D" id="3.40.50.300">
    <property type="entry name" value="P-loop containing nucleotide triphosphate hydrolases"/>
    <property type="match status" value="1"/>
</dbReference>
<keyword evidence="3 8" id="KW-0235">DNA replication</keyword>
<dbReference type="InterPro" id="IPR013159">
    <property type="entry name" value="DnaA_C"/>
</dbReference>
<evidence type="ECO:0000313" key="15">
    <source>
        <dbReference type="EMBL" id="MBB6071270.1"/>
    </source>
</evidence>
<comment type="similarity">
    <text evidence="1 8 11">Belongs to the DnaA family.</text>
</comment>
<dbReference type="Gene3D" id="1.10.8.60">
    <property type="match status" value="1"/>
</dbReference>
<accession>A0A841GZS2</accession>
<comment type="subcellular location">
    <subcellularLocation>
        <location evidence="8">Cytoplasm</location>
    </subcellularLocation>
</comment>
<dbReference type="EMBL" id="JACHIA010000007">
    <property type="protein sequence ID" value="MBB6071270.1"/>
    <property type="molecule type" value="Genomic_DNA"/>
</dbReference>
<feature type="region of interest" description="Domain IV, binds dsDNA" evidence="8">
    <location>
        <begin position="342"/>
        <end position="465"/>
    </location>
</feature>
<dbReference type="PROSITE" id="PS01008">
    <property type="entry name" value="DNAA"/>
    <property type="match status" value="1"/>
</dbReference>
<dbReference type="SMART" id="SM00382">
    <property type="entry name" value="AAA"/>
    <property type="match status" value="1"/>
</dbReference>
<dbReference type="SUPFAM" id="SSF52540">
    <property type="entry name" value="P-loop containing nucleoside triphosphate hydrolases"/>
    <property type="match status" value="1"/>
</dbReference>
<organism evidence="15 16">
    <name type="scientific">Longimicrobium terrae</name>
    <dbReference type="NCBI Taxonomy" id="1639882"/>
    <lineage>
        <taxon>Bacteria</taxon>
        <taxon>Pseudomonadati</taxon>
        <taxon>Gemmatimonadota</taxon>
        <taxon>Longimicrobiia</taxon>
        <taxon>Longimicrobiales</taxon>
        <taxon>Longimicrobiaceae</taxon>
        <taxon>Longimicrobium</taxon>
    </lineage>
</organism>
<feature type="binding site" evidence="8">
    <location>
        <position position="172"/>
    </location>
    <ligand>
        <name>ATP</name>
        <dbReference type="ChEBI" id="CHEBI:30616"/>
    </ligand>
</feature>
<dbReference type="PANTHER" id="PTHR30050">
    <property type="entry name" value="CHROMOSOMAL REPLICATION INITIATOR PROTEIN DNAA"/>
    <property type="match status" value="1"/>
</dbReference>
<evidence type="ECO:0000256" key="2">
    <source>
        <dbReference type="ARBA" id="ARBA00022490"/>
    </source>
</evidence>
<evidence type="ECO:0000256" key="12">
    <source>
        <dbReference type="SAM" id="MobiDB-lite"/>
    </source>
</evidence>
<sequence length="465" mass="51435">MELTAGEIWSRILESAETALPEQAFRTWLAPTQAVAVSNDLLVVATPNPFAVDWVEEKYAEMLTRIGEHLFGRRFTLSVQFQGNGKAAPVPAAIEIPPTPVPAPAAPRVEPAPANPTPGASLAPLNPRYVFPRFVVGSNNELASAAAHAVAEAPARAYNPLFIYGGVGLGKTHLMHAIGHAMLEREPHKRVLYISSERFTNELVSAIQEGTMADFRRHYRQIDLLLVDDIQFLEGKERTQEEFFHTFNALHDAQRQIVLTSDRPPNATGLEDRLVSRFEWGLVADIKAPDFETRIAILRRKVEEDKLEIHDVDDVLTFIARNRTSSVREIEGAVIKLLAYSSLTRRPIDLALAREALGSVIGTEMAGGAPGGISPERVRDRVAQAWGTTSEALQSKKRTKDLTIPRQVAMYLIKEMFDLALVDIGKLFGGRDHSTVIHSVSKVEDDLAGDADLRRRVDELRAALR</sequence>
<dbReference type="Gene3D" id="3.30.300.180">
    <property type="match status" value="1"/>
</dbReference>
<dbReference type="FunFam" id="3.40.50.300:FF:000668">
    <property type="entry name" value="Chromosomal replication initiator protein DnaA"/>
    <property type="match status" value="1"/>
</dbReference>
<feature type="binding site" evidence="8">
    <location>
        <position position="168"/>
    </location>
    <ligand>
        <name>ATP</name>
        <dbReference type="ChEBI" id="CHEBI:30616"/>
    </ligand>
</feature>
<evidence type="ECO:0000256" key="5">
    <source>
        <dbReference type="ARBA" id="ARBA00022840"/>
    </source>
</evidence>
<gene>
    <name evidence="8" type="primary">dnaA</name>
    <name evidence="15" type="ORF">HNQ61_002894</name>
</gene>
<proteinExistence type="inferred from homology"/>
<dbReference type="InterPro" id="IPR010921">
    <property type="entry name" value="Trp_repressor/repl_initiator"/>
</dbReference>
<keyword evidence="6 8" id="KW-0446">Lipid-binding</keyword>
<dbReference type="Pfam" id="PF08299">
    <property type="entry name" value="Bac_DnaA_C"/>
    <property type="match status" value="1"/>
</dbReference>
<dbReference type="GO" id="GO:0005886">
    <property type="term" value="C:plasma membrane"/>
    <property type="evidence" value="ECO:0007669"/>
    <property type="project" value="TreeGrafter"/>
</dbReference>
<dbReference type="GO" id="GO:0003688">
    <property type="term" value="F:DNA replication origin binding"/>
    <property type="evidence" value="ECO:0007669"/>
    <property type="project" value="UniProtKB-UniRule"/>
</dbReference>
<dbReference type="InterPro" id="IPR001957">
    <property type="entry name" value="Chromosome_initiator_DnaA"/>
</dbReference>
<feature type="binding site" evidence="8">
    <location>
        <position position="171"/>
    </location>
    <ligand>
        <name>ATP</name>
        <dbReference type="ChEBI" id="CHEBI:30616"/>
    </ligand>
</feature>
<dbReference type="SMART" id="SM00760">
    <property type="entry name" value="Bac_DnaA_C"/>
    <property type="match status" value="1"/>
</dbReference>
<comment type="function">
    <text evidence="8 10">Plays an essential role in the initiation and regulation of chromosomal replication. ATP-DnaA binds to the origin of replication (oriC) to initiate formation of the DNA replication initiation complex once per cell cycle. Binds the DnaA box (a 9 base pair repeat at the origin) and separates the double-stranded (ds)DNA. Forms a right-handed helical filament on oriC DNA; dsDNA binds to the exterior of the filament while single-stranded (ss)DNA is stabiized in the filament's interior. The ATP-DnaA-oriC complex binds and stabilizes one strand of the AT-rich DNA unwinding element (DUE), permitting loading of DNA polymerase. After initiation quickly degrades to an ADP-DnaA complex that is not apt for DNA replication. Binds acidic phospholipids.</text>
</comment>
<evidence type="ECO:0000256" key="7">
    <source>
        <dbReference type="ARBA" id="ARBA00023125"/>
    </source>
</evidence>
<dbReference type="CDD" id="cd06571">
    <property type="entry name" value="Bac_DnaA_C"/>
    <property type="match status" value="1"/>
</dbReference>
<dbReference type="Pfam" id="PF00308">
    <property type="entry name" value="Bac_DnaA"/>
    <property type="match status" value="1"/>
</dbReference>
<dbReference type="GO" id="GO:0006270">
    <property type="term" value="P:DNA replication initiation"/>
    <property type="evidence" value="ECO:0007669"/>
    <property type="project" value="UniProtKB-UniRule"/>
</dbReference>
<keyword evidence="7 8" id="KW-0238">DNA-binding</keyword>
<dbReference type="RefSeq" id="WP_170034009.1">
    <property type="nucleotide sequence ID" value="NZ_JABDTL010000001.1"/>
</dbReference>
<evidence type="ECO:0000259" key="14">
    <source>
        <dbReference type="SMART" id="SM00760"/>
    </source>
</evidence>
<reference evidence="15 16" key="1">
    <citation type="submission" date="2020-08" db="EMBL/GenBank/DDBJ databases">
        <title>Genomic Encyclopedia of Type Strains, Phase IV (KMG-IV): sequencing the most valuable type-strain genomes for metagenomic binning, comparative biology and taxonomic classification.</title>
        <authorList>
            <person name="Goeker M."/>
        </authorList>
    </citation>
    <scope>NUCLEOTIDE SEQUENCE [LARGE SCALE GENOMIC DNA]</scope>
    <source>
        <strain evidence="15 16">DSM 29007</strain>
    </source>
</reference>
<dbReference type="GO" id="GO:0006275">
    <property type="term" value="P:regulation of DNA replication"/>
    <property type="evidence" value="ECO:0007669"/>
    <property type="project" value="UniProtKB-UniRule"/>
</dbReference>
<feature type="binding site" evidence="8">
    <location>
        <position position="170"/>
    </location>
    <ligand>
        <name>ATP</name>
        <dbReference type="ChEBI" id="CHEBI:30616"/>
    </ligand>
</feature>
<dbReference type="InterPro" id="IPR020591">
    <property type="entry name" value="Chromosome_initiator_DnaA-like"/>
</dbReference>
<dbReference type="InterPro" id="IPR003593">
    <property type="entry name" value="AAA+_ATPase"/>
</dbReference>
<evidence type="ECO:0000256" key="3">
    <source>
        <dbReference type="ARBA" id="ARBA00022705"/>
    </source>
</evidence>
<feature type="region of interest" description="Domain I, interacts with DnaA modulators" evidence="8">
    <location>
        <begin position="1"/>
        <end position="88"/>
    </location>
</feature>
<dbReference type="PRINTS" id="PR00051">
    <property type="entry name" value="DNAA"/>
</dbReference>
<dbReference type="PANTHER" id="PTHR30050:SF2">
    <property type="entry name" value="CHROMOSOMAL REPLICATION INITIATOR PROTEIN DNAA"/>
    <property type="match status" value="1"/>
</dbReference>
<feature type="domain" description="AAA+ ATPase" evidence="13">
    <location>
        <begin position="157"/>
        <end position="284"/>
    </location>
</feature>
<comment type="domain">
    <text evidence="8">Domain I is involved in oligomerization and binding regulators, domain II is flexibile and of varying length in different bacteria, domain III forms the AAA+ region, while domain IV binds dsDNA.</text>
</comment>